<dbReference type="InterPro" id="IPR002925">
    <property type="entry name" value="Dienelactn_hydro"/>
</dbReference>
<keyword evidence="3" id="KW-0378">Hydrolase</keyword>
<dbReference type="SUPFAM" id="SSF53474">
    <property type="entry name" value="alpha/beta-Hydrolases"/>
    <property type="match status" value="1"/>
</dbReference>
<dbReference type="Pfam" id="PF01738">
    <property type="entry name" value="DLH"/>
    <property type="match status" value="1"/>
</dbReference>
<dbReference type="PANTHER" id="PTHR46623">
    <property type="entry name" value="CARBOXYMETHYLENEBUTENOLIDASE-RELATED"/>
    <property type="match status" value="1"/>
</dbReference>
<dbReference type="Gene3D" id="3.40.50.1820">
    <property type="entry name" value="alpha/beta hydrolase"/>
    <property type="match status" value="1"/>
</dbReference>
<protein>
    <submittedName>
        <fullName evidence="3">Dienelactone hydrolase family</fullName>
    </submittedName>
</protein>
<feature type="domain" description="Dienelactone hydrolase" evidence="2">
    <location>
        <begin position="66"/>
        <end position="278"/>
    </location>
</feature>
<dbReference type="AlphaFoldDB" id="A0A8E0NCZ7"/>
<proteinExistence type="predicted"/>
<evidence type="ECO:0000259" key="2">
    <source>
        <dbReference type="Pfam" id="PF01738"/>
    </source>
</evidence>
<dbReference type="RefSeq" id="WP_021698214.1">
    <property type="nucleotide sequence ID" value="NZ_BATC01000053.1"/>
</dbReference>
<evidence type="ECO:0000313" key="4">
    <source>
        <dbReference type="Proteomes" id="UP000016569"/>
    </source>
</evidence>
<feature type="compositionally biased region" description="Low complexity" evidence="1">
    <location>
        <begin position="311"/>
        <end position="327"/>
    </location>
</feature>
<dbReference type="GO" id="GO:0016787">
    <property type="term" value="F:hydrolase activity"/>
    <property type="evidence" value="ECO:0007669"/>
    <property type="project" value="UniProtKB-KW"/>
</dbReference>
<comment type="caution">
    <text evidence="3">The sequence shown here is derived from an EMBL/GenBank/DDBJ whole genome shotgun (WGS) entry which is preliminary data.</text>
</comment>
<evidence type="ECO:0000313" key="3">
    <source>
        <dbReference type="EMBL" id="GAD60120.1"/>
    </source>
</evidence>
<name>A0A8E0NCZ7_9CAUL</name>
<dbReference type="EMBL" id="BATC01000053">
    <property type="protein sequence ID" value="GAD60120.1"/>
    <property type="molecule type" value="Genomic_DNA"/>
</dbReference>
<evidence type="ECO:0000256" key="1">
    <source>
        <dbReference type="SAM" id="MobiDB-lite"/>
    </source>
</evidence>
<accession>A0A8E0NCZ7</accession>
<dbReference type="InterPro" id="IPR051049">
    <property type="entry name" value="Dienelactone_hydrolase-like"/>
</dbReference>
<dbReference type="Proteomes" id="UP000016569">
    <property type="component" value="Unassembled WGS sequence"/>
</dbReference>
<dbReference type="PANTHER" id="PTHR46623:SF6">
    <property type="entry name" value="ALPHA_BETA-HYDROLASES SUPERFAMILY PROTEIN"/>
    <property type="match status" value="1"/>
</dbReference>
<reference evidence="4" key="1">
    <citation type="journal article" date="2013" name="Genome Announc.">
        <title>Draft Genome Sequence of the Dimorphic Prosthecate Bacterium Brevundimonas abyssalis TAR-001T.</title>
        <authorList>
            <person name="Tsubouchi T."/>
            <person name="Nishi S."/>
            <person name="Usui K."/>
            <person name="Shimane Y."/>
            <person name="Takaki Y."/>
            <person name="Maruyama T."/>
            <person name="Hatada Y."/>
        </authorList>
    </citation>
    <scope>NUCLEOTIDE SEQUENCE [LARGE SCALE GENOMIC DNA]</scope>
    <source>
        <strain evidence="4">TAR-001</strain>
    </source>
</reference>
<keyword evidence="4" id="KW-1185">Reference proteome</keyword>
<gene>
    <name evidence="3" type="ORF">MBEBAB_2370</name>
</gene>
<feature type="region of interest" description="Disordered" evidence="1">
    <location>
        <begin position="295"/>
        <end position="327"/>
    </location>
</feature>
<organism evidence="3 4">
    <name type="scientific">Brevundimonas abyssalis TAR-001</name>
    <dbReference type="NCBI Taxonomy" id="1391729"/>
    <lineage>
        <taxon>Bacteria</taxon>
        <taxon>Pseudomonadati</taxon>
        <taxon>Pseudomonadota</taxon>
        <taxon>Alphaproteobacteria</taxon>
        <taxon>Caulobacterales</taxon>
        <taxon>Caulobacteraceae</taxon>
        <taxon>Brevundimonas</taxon>
    </lineage>
</organism>
<dbReference type="InterPro" id="IPR029058">
    <property type="entry name" value="AB_hydrolase_fold"/>
</dbReference>
<sequence>MSVNLIRPEGPRPEDFKISRRLLGGLLFAGYATAAVSQSAEPVVTDADGLVTETVNLPAPDGFDLPAYVARPEGEGPFPIVVVASEIFGVHAYIQDVCRRLAREGYAAIAPAFFVRVEDPAPLSDMARVFEIVGAAGYEQVMGDVSATLQWLGGQIWADSERVGITGFCWGGKVVWQAVARFAAFDAGVAWYGRLAPEDGATAGAPWPVDLAGDLKAPVLGLYGEDDRGIPVASVEAMREALTREGQTASEIVLYTGAGHAFHADYRPSYQPKRRRTAGHACWRTSRLTSRYQTLASSRAPGSCEPPPDPRAATTTMAGRTTRPNRA</sequence>